<organism evidence="2 5">
    <name type="scientific">Allgaiera indica</name>
    <dbReference type="NCBI Taxonomy" id="765699"/>
    <lineage>
        <taxon>Bacteria</taxon>
        <taxon>Pseudomonadati</taxon>
        <taxon>Pseudomonadota</taxon>
        <taxon>Alphaproteobacteria</taxon>
        <taxon>Rhodobacterales</taxon>
        <taxon>Paracoccaceae</taxon>
        <taxon>Allgaiera</taxon>
    </lineage>
</organism>
<feature type="region of interest" description="Disordered" evidence="1">
    <location>
        <begin position="148"/>
        <end position="202"/>
    </location>
</feature>
<evidence type="ECO:0000256" key="1">
    <source>
        <dbReference type="SAM" id="MobiDB-lite"/>
    </source>
</evidence>
<proteinExistence type="predicted"/>
<name>A0AAN4USX9_9RHOB</name>
<accession>A0AAN4USX9</accession>
<evidence type="ECO:0000313" key="5">
    <source>
        <dbReference type="Proteomes" id="UP000634647"/>
    </source>
</evidence>
<reference evidence="2" key="3">
    <citation type="submission" date="2023-06" db="EMBL/GenBank/DDBJ databases">
        <authorList>
            <person name="Sun Q."/>
            <person name="Zhou Y."/>
        </authorList>
    </citation>
    <scope>NUCLEOTIDE SEQUENCE</scope>
    <source>
        <strain evidence="2">CGMCC 1.10859</strain>
    </source>
</reference>
<protein>
    <submittedName>
        <fullName evidence="2">Uncharacterized protein</fullName>
    </submittedName>
</protein>
<keyword evidence="4" id="KW-1185">Reference proteome</keyword>
<dbReference type="EMBL" id="FNOB01000016">
    <property type="protein sequence ID" value="SDX42985.1"/>
    <property type="molecule type" value="Genomic_DNA"/>
</dbReference>
<reference evidence="2" key="1">
    <citation type="journal article" date="2014" name="Int. J. Syst. Evol. Microbiol.">
        <title>Complete genome sequence of Corynebacterium casei LMG S-19264T (=DSM 44701T), isolated from a smear-ripened cheese.</title>
        <authorList>
            <consortium name="US DOE Joint Genome Institute (JGI-PGF)"/>
            <person name="Walter F."/>
            <person name="Albersmeier A."/>
            <person name="Kalinowski J."/>
            <person name="Ruckert C."/>
        </authorList>
    </citation>
    <scope>NUCLEOTIDE SEQUENCE</scope>
    <source>
        <strain evidence="2">CGMCC 1.10859</strain>
    </source>
</reference>
<feature type="region of interest" description="Disordered" evidence="1">
    <location>
        <begin position="42"/>
        <end position="95"/>
    </location>
</feature>
<feature type="compositionally biased region" description="Low complexity" evidence="1">
    <location>
        <begin position="152"/>
        <end position="170"/>
    </location>
</feature>
<dbReference type="Proteomes" id="UP000634647">
    <property type="component" value="Unassembled WGS sequence"/>
</dbReference>
<dbReference type="EMBL" id="BNAB01000013">
    <property type="protein sequence ID" value="GHE03492.1"/>
    <property type="molecule type" value="Genomic_DNA"/>
</dbReference>
<dbReference type="RefSeq" id="WP_035837633.1">
    <property type="nucleotide sequence ID" value="NZ_BNAB01000013.1"/>
</dbReference>
<gene>
    <name evidence="2" type="ORF">GCM10008024_27060</name>
    <name evidence="3" type="ORF">SAMN05444006_11616</name>
</gene>
<evidence type="ECO:0000313" key="2">
    <source>
        <dbReference type="EMBL" id="GHE03492.1"/>
    </source>
</evidence>
<dbReference type="Proteomes" id="UP000199541">
    <property type="component" value="Unassembled WGS sequence"/>
</dbReference>
<evidence type="ECO:0000313" key="4">
    <source>
        <dbReference type="Proteomes" id="UP000199541"/>
    </source>
</evidence>
<dbReference type="AlphaFoldDB" id="A0AAN4USX9"/>
<reference evidence="3 4" key="2">
    <citation type="submission" date="2016-10" db="EMBL/GenBank/DDBJ databases">
        <authorList>
            <person name="Varghese N."/>
            <person name="Submissions S."/>
        </authorList>
    </citation>
    <scope>NUCLEOTIDE SEQUENCE [LARGE SCALE GENOMIC DNA]</scope>
    <source>
        <strain evidence="3 4">DSM 24802</strain>
    </source>
</reference>
<comment type="caution">
    <text evidence="2">The sequence shown here is derived from an EMBL/GenBank/DDBJ whole genome shotgun (WGS) entry which is preliminary data.</text>
</comment>
<sequence>MVDFTGLGPNAGARIGLDPASAGRLHISNAAPGSVPNALSSAVAAAGAGEKTRADTAGHDSTGGSRKPRDRPHAEAAARSAPPKQQLREGMLTGPPPTFEASLLELETDLKLALARIQAAGYGEATLKSQPDGAAAAVRAEAQASRVISDPATATHAATSQAARPTAAPAAAPPQWAPAAESPDGAARMPAQSAHSDQGDGN</sequence>
<evidence type="ECO:0000313" key="3">
    <source>
        <dbReference type="EMBL" id="SDX42985.1"/>
    </source>
</evidence>